<protein>
    <recommendedName>
        <fullName evidence="4">Capsid protein</fullName>
    </recommendedName>
</protein>
<evidence type="ECO:0000313" key="2">
    <source>
        <dbReference type="EMBL" id="UYL64885.1"/>
    </source>
</evidence>
<dbReference type="Proteomes" id="UP001156193">
    <property type="component" value="Segment"/>
</dbReference>
<proteinExistence type="predicted"/>
<accession>A0ABY6GNE0</accession>
<feature type="region of interest" description="Disordered" evidence="1">
    <location>
        <begin position="1"/>
        <end position="57"/>
    </location>
</feature>
<dbReference type="EMBL" id="OP413838">
    <property type="protein sequence ID" value="UYL64885.1"/>
    <property type="molecule type" value="Genomic_DNA"/>
</dbReference>
<evidence type="ECO:0000256" key="1">
    <source>
        <dbReference type="SAM" id="MobiDB-lite"/>
    </source>
</evidence>
<reference evidence="2 3" key="1">
    <citation type="submission" date="2022-09" db="EMBL/GenBank/DDBJ databases">
        <title>Evolutionary Diversification of Methanotrophic Ca. Methanophagales (ANME-1) and Their Expansive Virome.</title>
        <authorList>
            <person name="Laso-Perez R."/>
            <person name="Wu F."/>
            <person name="Cremiere A."/>
            <person name="Speth D."/>
            <person name="Magyar J.S."/>
            <person name="Krupovic M."/>
            <person name="Orphan V.J."/>
        </authorList>
    </citation>
    <scope>NUCLEOTIDE SEQUENCE [LARGE SCALE GENOMIC DNA]</scope>
    <source>
        <strain evidence="2">PBV299</strain>
    </source>
</reference>
<evidence type="ECO:0000313" key="3">
    <source>
        <dbReference type="Proteomes" id="UP001156193"/>
    </source>
</evidence>
<keyword evidence="3" id="KW-1185">Reference proteome</keyword>
<organism evidence="2 3">
    <name type="scientific">Methanophagales virus PBV299</name>
    <dbReference type="NCBI Taxonomy" id="2987730"/>
    <lineage>
        <taxon>Viruses</taxon>
        <taxon>Duplodnaviria</taxon>
        <taxon>Heunggongvirae</taxon>
        <taxon>Uroviricota</taxon>
        <taxon>Caudoviricetes</taxon>
        <taxon>Nakonvirales</taxon>
        <taxon>Ahpuchviridae</taxon>
        <taxon>Kisinvirus</taxon>
        <taxon>Kisinvirus pescaderoense</taxon>
    </lineage>
</organism>
<name>A0ABY6GNE0_9CAUD</name>
<gene>
    <name evidence="2" type="ORF">OFDIEDLO_00089</name>
</gene>
<evidence type="ECO:0008006" key="4">
    <source>
        <dbReference type="Google" id="ProtNLM"/>
    </source>
</evidence>
<feature type="compositionally biased region" description="Basic residues" evidence="1">
    <location>
        <begin position="9"/>
        <end position="24"/>
    </location>
</feature>
<sequence length="57" mass="6523">MAGTSSLERRKRKKRQARPGVRKQIRNEFARRFGKSRKNSALNNSGGIVHGRMIQSL</sequence>